<proteinExistence type="predicted"/>
<protein>
    <recommendedName>
        <fullName evidence="4">Methyl-accepting transducer domain-containing protein</fullName>
    </recommendedName>
</protein>
<keyword evidence="3" id="KW-0812">Transmembrane</keyword>
<evidence type="ECO:0000256" key="2">
    <source>
        <dbReference type="PROSITE-ProRule" id="PRU00284"/>
    </source>
</evidence>
<evidence type="ECO:0000313" key="6">
    <source>
        <dbReference type="Proteomes" id="UP000192721"/>
    </source>
</evidence>
<keyword evidence="3" id="KW-1133">Transmembrane helix</keyword>
<dbReference type="Gene3D" id="1.10.287.950">
    <property type="entry name" value="Methyl-accepting chemotaxis protein"/>
    <property type="match status" value="1"/>
</dbReference>
<dbReference type="PANTHER" id="PTHR32089:SF112">
    <property type="entry name" value="LYSOZYME-LIKE PROTEIN-RELATED"/>
    <property type="match status" value="1"/>
</dbReference>
<feature type="transmembrane region" description="Helical" evidence="3">
    <location>
        <begin position="171"/>
        <end position="190"/>
    </location>
</feature>
<name>A0A1W0D3Y7_9NEIS</name>
<dbReference type="Gene3D" id="2.40.10.220">
    <property type="entry name" value="predicted glycosyltransferase like domains"/>
    <property type="match status" value="1"/>
</dbReference>
<keyword evidence="3" id="KW-0472">Membrane</keyword>
<accession>A0A1W0D3Y7</accession>
<gene>
    <name evidence="5" type="ORF">B0T45_08210</name>
</gene>
<dbReference type="SMART" id="SM00283">
    <property type="entry name" value="MA"/>
    <property type="match status" value="1"/>
</dbReference>
<sequence length="654" mass="72396">MLVSSLLVVGSVISWWSNVLQKQAEDKVQIYNQASLIFKDTRYNVVQIQQFLTDAGATGEGADDYREAKVNLQQAIKNLDALQSILPEQADIVSQIKPFVIRLHQVGVKMAEAYIHKGRDAGNGIMKSKGDGFDDSTEAINERLDKLAESLVGKRVETEAYKAKIRSVANLVFAIMAVLTIISVLFISFLQYRRLIKTLGGEPSYVASIANTIASGNLSVQIVDLSNQRNSLLSAMRYMAEQLTQHMRNIDLEAKQVAQSSYQISDISRQITETSNAEQEHSSDVRLATSELSQTAEDVLSLADSVATQAEKARISAHESMSTMRDNIKEMGAAVSEARHAETRITALSEANQKIQIITQSIATITDQTNLLALNAAIEAARAGEHGRGFAVVADEVRKLAQNASNATDEITGIINSLGVLIQENTESVQGIIISTRLGMEKAEHANKAIGELVQDIETNVIAAQKISQASHEQMSRLEIMRNQLEALLTTLSDNAHKVHTTGIISQVLYKASSDLRSIMSHFQFDENFPALPAENESRKLPRMRQHILVQVKDGDNFRDAITDDFSLSGVKLRLPLALHFAKGELIELQVALPQDSIEDYRKQEPLLLSACVKWIKKESDGEIYGLEFKNIQPNQQTKIKYCFDFYNQSSTFS</sequence>
<dbReference type="Pfam" id="PF00015">
    <property type="entry name" value="MCPsignal"/>
    <property type="match status" value="1"/>
</dbReference>
<dbReference type="GO" id="GO:0007165">
    <property type="term" value="P:signal transduction"/>
    <property type="evidence" value="ECO:0007669"/>
    <property type="project" value="UniProtKB-KW"/>
</dbReference>
<organism evidence="5 6">
    <name type="scientific">Chromobacterium haemolyticum</name>
    <dbReference type="NCBI Taxonomy" id="394935"/>
    <lineage>
        <taxon>Bacteria</taxon>
        <taxon>Pseudomonadati</taxon>
        <taxon>Pseudomonadota</taxon>
        <taxon>Betaproteobacteria</taxon>
        <taxon>Neisseriales</taxon>
        <taxon>Chromobacteriaceae</taxon>
        <taxon>Chromobacterium</taxon>
    </lineage>
</organism>
<dbReference type="EMBL" id="MUKV01000007">
    <property type="protein sequence ID" value="OQS41706.1"/>
    <property type="molecule type" value="Genomic_DNA"/>
</dbReference>
<dbReference type="Pfam" id="PF07238">
    <property type="entry name" value="PilZ"/>
    <property type="match status" value="1"/>
</dbReference>
<dbReference type="InterPro" id="IPR004089">
    <property type="entry name" value="MCPsignal_dom"/>
</dbReference>
<dbReference type="AlphaFoldDB" id="A0A1W0D3Y7"/>
<dbReference type="PROSITE" id="PS50111">
    <property type="entry name" value="CHEMOTAXIS_TRANSDUC_2"/>
    <property type="match status" value="1"/>
</dbReference>
<evidence type="ECO:0000256" key="3">
    <source>
        <dbReference type="SAM" id="Phobius"/>
    </source>
</evidence>
<evidence type="ECO:0000259" key="4">
    <source>
        <dbReference type="PROSITE" id="PS50111"/>
    </source>
</evidence>
<dbReference type="InterPro" id="IPR009875">
    <property type="entry name" value="PilZ_domain"/>
</dbReference>
<comment type="caution">
    <text evidence="5">The sequence shown here is derived from an EMBL/GenBank/DDBJ whole genome shotgun (WGS) entry which is preliminary data.</text>
</comment>
<dbReference type="SUPFAM" id="SSF58104">
    <property type="entry name" value="Methyl-accepting chemotaxis protein (MCP) signaling domain"/>
    <property type="match status" value="1"/>
</dbReference>
<dbReference type="PANTHER" id="PTHR32089">
    <property type="entry name" value="METHYL-ACCEPTING CHEMOTAXIS PROTEIN MCPB"/>
    <property type="match status" value="1"/>
</dbReference>
<dbReference type="GO" id="GO:0016020">
    <property type="term" value="C:membrane"/>
    <property type="evidence" value="ECO:0007669"/>
    <property type="project" value="InterPro"/>
</dbReference>
<keyword evidence="1 2" id="KW-0807">Transducer</keyword>
<dbReference type="SUPFAM" id="SSF141371">
    <property type="entry name" value="PilZ domain-like"/>
    <property type="match status" value="1"/>
</dbReference>
<evidence type="ECO:0000256" key="1">
    <source>
        <dbReference type="ARBA" id="ARBA00023224"/>
    </source>
</evidence>
<reference evidence="5 6" key="1">
    <citation type="submission" date="2017-02" db="EMBL/GenBank/DDBJ databases">
        <title>Chromobacterium haemolyticum H5244.</title>
        <authorList>
            <person name="Gulvik C.A."/>
        </authorList>
    </citation>
    <scope>NUCLEOTIDE SEQUENCE [LARGE SCALE GENOMIC DNA]</scope>
    <source>
        <strain evidence="5 6">H5244</strain>
    </source>
</reference>
<dbReference type="GO" id="GO:0035438">
    <property type="term" value="F:cyclic-di-GMP binding"/>
    <property type="evidence" value="ECO:0007669"/>
    <property type="project" value="InterPro"/>
</dbReference>
<feature type="domain" description="Methyl-accepting transducer" evidence="4">
    <location>
        <begin position="253"/>
        <end position="489"/>
    </location>
</feature>
<dbReference type="Proteomes" id="UP000192721">
    <property type="component" value="Unassembled WGS sequence"/>
</dbReference>
<evidence type="ECO:0000313" key="5">
    <source>
        <dbReference type="EMBL" id="OQS41706.1"/>
    </source>
</evidence>